<keyword evidence="2" id="KW-0732">Signal</keyword>
<evidence type="ECO:0000313" key="9">
    <source>
        <dbReference type="Proteomes" id="UP000251937"/>
    </source>
</evidence>
<keyword evidence="1" id="KW-0602">Photosynthesis</keyword>
<keyword evidence="8" id="KW-1185">Reference proteome</keyword>
<sequence>MVIFAQLKKNMKKKILFFLFLFYSLFQSQCGQYTQRFTENIRKIRFFDDQNGYCFGGSTLLTTTNGGSSWNLFDLPDYSTLITPLMDTDIINSNSAIIVGHNGRILKTNNKGASWEYQSLRNDGREFITSVDFINDNTGYIVGTNEAVNEIFIYKTTDGGNKWIKLPSNINNVQDSFNYPYEYVKMNIKFFNENEGFMWRKYDLYRTTNGGITWVKLTNNNEFYNSGLIMNVEKTQNNKLYLSTSDYTVGSKIYTSSDNGTTWALNTDLQYTNNISINVYGEFVMLGNEFISTQNGQLIKYNTETHSISLKPIGSFPYLANIYTKDGQNIYLSFYGTGTPGLGKRILKTNDSGNNWQTISEFANDENTSWGNAFRIENDGNTLLMSRYENMNSFDTKRYTIYKSLDNGISWKQVAREQTNPNTSWINFSTVLRNKNNYLSYFNSKTLIVNNTQTNPTYYLTESNDGGQNWVTSNINLTPSFIQSQNIFQPEENILYIKNYNNTIFLSTNKGQTWKTVAAPTITDGTFYGIEYKTPNEIYAWGRKSNWPTDYDYFLYKTTNQGATWQNIINIPDNNGNDMGYIGSYTVFGSNYAIVSVGGNKYYKINLGNNTYSDYTGTLPNSPVYSERLKIIRDNFWYYPDQYNFTYSKDFGQTWTDRFCLVCGENVLLNSNNNDILVYNQDNSIERLKDIQFDVPKIFGNSNPSINSTEEYFIPLNFFSDTEWSLSSGGTISFDPNTKFYKIKITWNSNGPHILKARKLNECGYSTFTEFPITVGILATNENNLNNSLEVYPNPFSDKIAIKSSLLQNQIKIILYNTSGQIVLQKGIKKNGDNYELNNLNTLPNGLYFLEIIDGEKKAMKKIIKN</sequence>
<dbReference type="PANTHER" id="PTHR47199:SF2">
    <property type="entry name" value="PHOTOSYSTEM II STABILITY_ASSEMBLY FACTOR HCF136, CHLOROPLASTIC"/>
    <property type="match status" value="1"/>
</dbReference>
<dbReference type="Pfam" id="PF18962">
    <property type="entry name" value="Por_Secre_tail"/>
    <property type="match status" value="1"/>
</dbReference>
<feature type="domain" description="Photosynthesis system II assembly factor Ycf48/Hcf136-like" evidence="4">
    <location>
        <begin position="127"/>
        <end position="284"/>
    </location>
</feature>
<evidence type="ECO:0000313" key="6">
    <source>
        <dbReference type="EMBL" id="SKB76908.1"/>
    </source>
</evidence>
<reference evidence="7 9" key="2">
    <citation type="submission" date="2018-06" db="EMBL/GenBank/DDBJ databases">
        <authorList>
            <consortium name="Pathogen Informatics"/>
            <person name="Doyle S."/>
        </authorList>
    </citation>
    <scope>NUCLEOTIDE SEQUENCE [LARGE SCALE GENOMIC DNA]</scope>
    <source>
        <strain evidence="7 9">NCTC11212</strain>
    </source>
</reference>
<dbReference type="InterPro" id="IPR015943">
    <property type="entry name" value="WD40/YVTN_repeat-like_dom_sf"/>
</dbReference>
<organism evidence="7 9">
    <name type="scientific">Chryseobacterium balustinum</name>
    <dbReference type="NCBI Taxonomy" id="246"/>
    <lineage>
        <taxon>Bacteria</taxon>
        <taxon>Pseudomonadati</taxon>
        <taxon>Bacteroidota</taxon>
        <taxon>Flavobacteriia</taxon>
        <taxon>Flavobacteriales</taxon>
        <taxon>Weeksellaceae</taxon>
        <taxon>Chryseobacterium group</taxon>
        <taxon>Chryseobacterium</taxon>
    </lineage>
</organism>
<dbReference type="GO" id="GO:0009523">
    <property type="term" value="C:photosystem II"/>
    <property type="evidence" value="ECO:0007669"/>
    <property type="project" value="UniProtKB-KW"/>
</dbReference>
<dbReference type="Gene3D" id="2.130.10.10">
    <property type="entry name" value="YVTN repeat-like/Quinoprotein amine dehydrogenase"/>
    <property type="match status" value="2"/>
</dbReference>
<dbReference type="EMBL" id="UAVR01000001">
    <property type="protein sequence ID" value="SQA86628.1"/>
    <property type="molecule type" value="Genomic_DNA"/>
</dbReference>
<dbReference type="GO" id="GO:0015979">
    <property type="term" value="P:photosynthesis"/>
    <property type="evidence" value="ECO:0007669"/>
    <property type="project" value="UniProtKB-KW"/>
</dbReference>
<evidence type="ECO:0000259" key="4">
    <source>
        <dbReference type="Pfam" id="PF14870"/>
    </source>
</evidence>
<dbReference type="Pfam" id="PF14870">
    <property type="entry name" value="PSII_BNR"/>
    <property type="match status" value="1"/>
</dbReference>
<dbReference type="PANTHER" id="PTHR47199">
    <property type="entry name" value="PHOTOSYSTEM II STABILITY/ASSEMBLY FACTOR HCF136, CHLOROPLASTIC"/>
    <property type="match status" value="1"/>
</dbReference>
<dbReference type="KEGG" id="cbp:EB354_04275"/>
<evidence type="ECO:0000256" key="1">
    <source>
        <dbReference type="ARBA" id="ARBA00022531"/>
    </source>
</evidence>
<dbReference type="CDD" id="cd15482">
    <property type="entry name" value="Sialidase_non-viral"/>
    <property type="match status" value="2"/>
</dbReference>
<comment type="caution">
    <text evidence="7">The sequence shown here is derived from an EMBL/GenBank/DDBJ whole genome shotgun (WGS) entry which is preliminary data.</text>
</comment>
<proteinExistence type="predicted"/>
<dbReference type="Proteomes" id="UP000190669">
    <property type="component" value="Unassembled WGS sequence"/>
</dbReference>
<dbReference type="SUPFAM" id="SSF110296">
    <property type="entry name" value="Oligoxyloglucan reducing end-specific cellobiohydrolase"/>
    <property type="match status" value="2"/>
</dbReference>
<keyword evidence="3" id="KW-0604">Photosystem II</keyword>
<reference evidence="6 8" key="1">
    <citation type="submission" date="2017-02" db="EMBL/GenBank/DDBJ databases">
        <authorList>
            <person name="Varghese N."/>
            <person name="Submissions S."/>
        </authorList>
    </citation>
    <scope>NUCLEOTIDE SEQUENCE [LARGE SCALE GENOMIC DNA]</scope>
    <source>
        <strain evidence="6 8">DSM 16775</strain>
    </source>
</reference>
<evidence type="ECO:0000313" key="8">
    <source>
        <dbReference type="Proteomes" id="UP000190669"/>
    </source>
</evidence>
<evidence type="ECO:0000256" key="3">
    <source>
        <dbReference type="ARBA" id="ARBA00023276"/>
    </source>
</evidence>
<evidence type="ECO:0000313" key="7">
    <source>
        <dbReference type="EMBL" id="SQA86628.1"/>
    </source>
</evidence>
<gene>
    <name evidence="7" type="ORF">NCTC11212_00055</name>
    <name evidence="6" type="ORF">SAMN05421800_10834</name>
</gene>
<feature type="domain" description="Secretion system C-terminal sorting" evidence="5">
    <location>
        <begin position="791"/>
        <end position="864"/>
    </location>
</feature>
<dbReference type="InterPro" id="IPR026444">
    <property type="entry name" value="Secre_tail"/>
</dbReference>
<evidence type="ECO:0000256" key="2">
    <source>
        <dbReference type="ARBA" id="ARBA00022729"/>
    </source>
</evidence>
<dbReference type="AlphaFoldDB" id="A0AAX2IFJ2"/>
<dbReference type="InterPro" id="IPR028203">
    <property type="entry name" value="PSII_CF48-like_dom"/>
</dbReference>
<protein>
    <submittedName>
        <fullName evidence="6">Por secretion system C-terminal sorting domain-containing protein</fullName>
    </submittedName>
    <submittedName>
        <fullName evidence="7">Ycf48-like protein</fullName>
    </submittedName>
</protein>
<dbReference type="Proteomes" id="UP000251937">
    <property type="component" value="Unassembled WGS sequence"/>
</dbReference>
<dbReference type="NCBIfam" id="TIGR04183">
    <property type="entry name" value="Por_Secre_tail"/>
    <property type="match status" value="1"/>
</dbReference>
<evidence type="ECO:0000259" key="5">
    <source>
        <dbReference type="Pfam" id="PF18962"/>
    </source>
</evidence>
<dbReference type="EMBL" id="FUZE01000008">
    <property type="protein sequence ID" value="SKB76908.1"/>
    <property type="molecule type" value="Genomic_DNA"/>
</dbReference>
<accession>A0AAX2IFJ2</accession>
<name>A0AAX2IFJ2_9FLAO</name>